<gene>
    <name evidence="7" type="ORF">SAMN04487949_2105</name>
</gene>
<dbReference type="GO" id="GO:0005737">
    <property type="term" value="C:cytoplasm"/>
    <property type="evidence" value="ECO:0007669"/>
    <property type="project" value="UniProtKB-SubCell"/>
</dbReference>
<sequence>MADKENPDNPTAVVHTNKGDISIELYEERAPRTVENFIGLATGEKSWTDPETNEKVEDQPLYDDVIFHRVIDDFMIQGGDPTGTGRGGPGYQFDDEFHADLNHDSAGTLSMANSGPNTNGSQFFITLGATPHLDGRHSVFGKVIDGMDVVEEIGSVPTDRNDKPMKDIVIESIDIER</sequence>
<dbReference type="GO" id="GO:0006457">
    <property type="term" value="P:protein folding"/>
    <property type="evidence" value="ECO:0007669"/>
    <property type="project" value="InterPro"/>
</dbReference>
<evidence type="ECO:0000256" key="3">
    <source>
        <dbReference type="ARBA" id="ARBA00022490"/>
    </source>
</evidence>
<accession>A0A1G9UA00</accession>
<dbReference type="PRINTS" id="PR00153">
    <property type="entry name" value="CSAPPISMRASE"/>
</dbReference>
<keyword evidence="8" id="KW-1185">Reference proteome</keyword>
<dbReference type="Gene3D" id="2.40.100.10">
    <property type="entry name" value="Cyclophilin-like"/>
    <property type="match status" value="1"/>
</dbReference>
<keyword evidence="5 7" id="KW-0413">Isomerase</keyword>
<dbReference type="InterPro" id="IPR044666">
    <property type="entry name" value="Cyclophilin_A-like"/>
</dbReference>
<dbReference type="EMBL" id="FNHL01000002">
    <property type="protein sequence ID" value="SDM56652.1"/>
    <property type="molecule type" value="Genomic_DNA"/>
</dbReference>
<comment type="subcellular location">
    <subcellularLocation>
        <location evidence="1">Cytoplasm</location>
    </subcellularLocation>
</comment>
<dbReference type="AlphaFoldDB" id="A0A1G9UA00"/>
<reference evidence="8" key="1">
    <citation type="submission" date="2016-10" db="EMBL/GenBank/DDBJ databases">
        <authorList>
            <person name="Varghese N."/>
            <person name="Submissions S."/>
        </authorList>
    </citation>
    <scope>NUCLEOTIDE SEQUENCE [LARGE SCALE GENOMIC DNA]</scope>
    <source>
        <strain evidence="8">CGMCC 1.10119</strain>
    </source>
</reference>
<evidence type="ECO:0000256" key="2">
    <source>
        <dbReference type="ARBA" id="ARBA00013194"/>
    </source>
</evidence>
<feature type="domain" description="PPIase cyclophilin-type" evidence="6">
    <location>
        <begin position="15"/>
        <end position="175"/>
    </location>
</feature>
<dbReference type="CDD" id="cd00317">
    <property type="entry name" value="cyclophilin"/>
    <property type="match status" value="1"/>
</dbReference>
<dbReference type="STRING" id="660521.SAMN04487949_2105"/>
<dbReference type="InterPro" id="IPR020892">
    <property type="entry name" value="Cyclophilin-type_PPIase_CS"/>
</dbReference>
<dbReference type="FunFam" id="2.40.100.10:FF:000028">
    <property type="entry name" value="Peptidyl-prolyl cis-trans isomerase"/>
    <property type="match status" value="1"/>
</dbReference>
<dbReference type="PANTHER" id="PTHR45625">
    <property type="entry name" value="PEPTIDYL-PROLYL CIS-TRANS ISOMERASE-RELATED"/>
    <property type="match status" value="1"/>
</dbReference>
<evidence type="ECO:0000313" key="8">
    <source>
        <dbReference type="Proteomes" id="UP000199451"/>
    </source>
</evidence>
<dbReference type="Pfam" id="PF00160">
    <property type="entry name" value="Pro_isomerase"/>
    <property type="match status" value="1"/>
</dbReference>
<dbReference type="PROSITE" id="PS50072">
    <property type="entry name" value="CSA_PPIASE_2"/>
    <property type="match status" value="1"/>
</dbReference>
<protein>
    <recommendedName>
        <fullName evidence="2">peptidylprolyl isomerase</fullName>
        <ecNumber evidence="2">5.2.1.8</ecNumber>
    </recommendedName>
</protein>
<name>A0A1G9UA00_9EURY</name>
<evidence type="ECO:0000256" key="1">
    <source>
        <dbReference type="ARBA" id="ARBA00004496"/>
    </source>
</evidence>
<evidence type="ECO:0000256" key="4">
    <source>
        <dbReference type="ARBA" id="ARBA00023110"/>
    </source>
</evidence>
<evidence type="ECO:0000256" key="5">
    <source>
        <dbReference type="ARBA" id="ARBA00023235"/>
    </source>
</evidence>
<dbReference type="GO" id="GO:0003755">
    <property type="term" value="F:peptidyl-prolyl cis-trans isomerase activity"/>
    <property type="evidence" value="ECO:0007669"/>
    <property type="project" value="UniProtKB-KW"/>
</dbReference>
<proteinExistence type="predicted"/>
<dbReference type="PROSITE" id="PS00170">
    <property type="entry name" value="CSA_PPIASE_1"/>
    <property type="match status" value="1"/>
</dbReference>
<dbReference type="EC" id="5.2.1.8" evidence="2"/>
<dbReference type="OrthoDB" id="12184at2157"/>
<dbReference type="RefSeq" id="WP_089697398.1">
    <property type="nucleotide sequence ID" value="NZ_FNHL01000002.1"/>
</dbReference>
<dbReference type="InterPro" id="IPR024936">
    <property type="entry name" value="Cyclophilin-type_PPIase"/>
</dbReference>
<dbReference type="PIRSF" id="PIRSF001467">
    <property type="entry name" value="Peptidylpro_ismrse"/>
    <property type="match status" value="1"/>
</dbReference>
<keyword evidence="4" id="KW-0697">Rotamase</keyword>
<dbReference type="SUPFAM" id="SSF50891">
    <property type="entry name" value="Cyclophilin-like"/>
    <property type="match status" value="1"/>
</dbReference>
<dbReference type="InterPro" id="IPR029000">
    <property type="entry name" value="Cyclophilin-like_dom_sf"/>
</dbReference>
<organism evidence="7 8">
    <name type="scientific">Halogranum gelatinilyticum</name>
    <dbReference type="NCBI Taxonomy" id="660521"/>
    <lineage>
        <taxon>Archaea</taxon>
        <taxon>Methanobacteriati</taxon>
        <taxon>Methanobacteriota</taxon>
        <taxon>Stenosarchaea group</taxon>
        <taxon>Halobacteria</taxon>
        <taxon>Halobacteriales</taxon>
        <taxon>Haloferacaceae</taxon>
    </lineage>
</organism>
<keyword evidence="3" id="KW-0963">Cytoplasm</keyword>
<dbReference type="InterPro" id="IPR002130">
    <property type="entry name" value="Cyclophilin-type_PPIase_dom"/>
</dbReference>
<dbReference type="Proteomes" id="UP000199451">
    <property type="component" value="Unassembled WGS sequence"/>
</dbReference>
<dbReference type="PANTHER" id="PTHR45625:SF4">
    <property type="entry name" value="PEPTIDYLPROLYL ISOMERASE DOMAIN AND WD REPEAT-CONTAINING PROTEIN 1"/>
    <property type="match status" value="1"/>
</dbReference>
<evidence type="ECO:0000259" key="6">
    <source>
        <dbReference type="PROSITE" id="PS50072"/>
    </source>
</evidence>
<evidence type="ECO:0000313" key="7">
    <source>
        <dbReference type="EMBL" id="SDM56652.1"/>
    </source>
</evidence>